<dbReference type="RefSeq" id="WP_344468804.1">
    <property type="nucleotide sequence ID" value="NZ_BAAANT010000049.1"/>
</dbReference>
<evidence type="ECO:0008006" key="3">
    <source>
        <dbReference type="Google" id="ProtNLM"/>
    </source>
</evidence>
<reference evidence="2" key="1">
    <citation type="journal article" date="2019" name="Int. J. Syst. Evol. Microbiol.">
        <title>The Global Catalogue of Microorganisms (GCM) 10K type strain sequencing project: providing services to taxonomists for standard genome sequencing and annotation.</title>
        <authorList>
            <consortium name="The Broad Institute Genomics Platform"/>
            <consortium name="The Broad Institute Genome Sequencing Center for Infectious Disease"/>
            <person name="Wu L."/>
            <person name="Ma J."/>
        </authorList>
    </citation>
    <scope>NUCLEOTIDE SEQUENCE [LARGE SCALE GENOMIC DNA]</scope>
    <source>
        <strain evidence="2">JCM 14560</strain>
    </source>
</reference>
<proteinExistence type="predicted"/>
<evidence type="ECO:0000313" key="1">
    <source>
        <dbReference type="EMBL" id="GAA2155976.1"/>
    </source>
</evidence>
<evidence type="ECO:0000313" key="2">
    <source>
        <dbReference type="Proteomes" id="UP001422759"/>
    </source>
</evidence>
<accession>A0ABP5M346</accession>
<organism evidence="1 2">
    <name type="scientific">Kitasatospora kazusensis</name>
    <dbReference type="NCBI Taxonomy" id="407974"/>
    <lineage>
        <taxon>Bacteria</taxon>
        <taxon>Bacillati</taxon>
        <taxon>Actinomycetota</taxon>
        <taxon>Actinomycetes</taxon>
        <taxon>Kitasatosporales</taxon>
        <taxon>Streptomycetaceae</taxon>
        <taxon>Kitasatospora</taxon>
    </lineage>
</organism>
<comment type="caution">
    <text evidence="1">The sequence shown here is derived from an EMBL/GenBank/DDBJ whole genome shotgun (WGS) entry which is preliminary data.</text>
</comment>
<keyword evidence="2" id="KW-1185">Reference proteome</keyword>
<protein>
    <recommendedName>
        <fullName evidence="3">Divalent-cation tolerance protein CutA</fullName>
    </recommendedName>
</protein>
<dbReference type="Proteomes" id="UP001422759">
    <property type="component" value="Unassembled WGS sequence"/>
</dbReference>
<name>A0ABP5M346_9ACTN</name>
<gene>
    <name evidence="1" type="ORF">GCM10009760_56450</name>
</gene>
<sequence>MLIVRATLLGSGPESGAAATARTVEDILWVHSAPEHGLEHVRARSAPTGIGVLIFLRADGPDDALAKANSLLMRALAAPALGRYTAALHLF</sequence>
<dbReference type="EMBL" id="BAAANT010000049">
    <property type="protein sequence ID" value="GAA2155976.1"/>
    <property type="molecule type" value="Genomic_DNA"/>
</dbReference>